<dbReference type="Gene3D" id="3.30.230.80">
    <property type="match status" value="1"/>
</dbReference>
<dbReference type="RefSeq" id="WP_075819693.1">
    <property type="nucleotide sequence ID" value="NZ_CAJUTZ010000050.1"/>
</dbReference>
<feature type="binding site" evidence="9">
    <location>
        <begin position="120"/>
        <end position="125"/>
    </location>
    <ligand>
        <name>ATP</name>
        <dbReference type="ChEBI" id="CHEBI:30616"/>
    </ligand>
</feature>
<evidence type="ECO:0000313" key="12">
    <source>
        <dbReference type="EMBL" id="OLU39167.1"/>
    </source>
</evidence>
<evidence type="ECO:0000256" key="7">
    <source>
        <dbReference type="ARBA" id="ARBA00023186"/>
    </source>
</evidence>
<dbReference type="Pfam" id="PF00183">
    <property type="entry name" value="HSP90"/>
    <property type="match status" value="1"/>
</dbReference>
<gene>
    <name evidence="8" type="primary">htpG</name>
    <name evidence="12" type="ORF">BO222_07115</name>
</gene>
<dbReference type="HAMAP" id="MF_00505">
    <property type="entry name" value="HSP90"/>
    <property type="match status" value="1"/>
</dbReference>
<comment type="function">
    <text evidence="8">Molecular chaperone. Has ATPase activity.</text>
</comment>
<dbReference type="GO" id="GO:0016887">
    <property type="term" value="F:ATP hydrolysis activity"/>
    <property type="evidence" value="ECO:0007669"/>
    <property type="project" value="InterPro"/>
</dbReference>
<keyword evidence="6 8" id="KW-0346">Stress response</keyword>
<reference evidence="12 13" key="1">
    <citation type="submission" date="2016-11" db="EMBL/GenBank/DDBJ databases">
        <title>Description of two novel members of the family Erysipelotrichaceae: Ileibacterium lipovorans gen. nov., sp. nov. and Dubosiella newyorkensis, gen. nov., sp. nov.</title>
        <authorList>
            <person name="Cox L.M."/>
            <person name="Sohn J."/>
            <person name="Tyrrell K.L."/>
            <person name="Citron D.M."/>
            <person name="Lawson P.A."/>
            <person name="Patel N.B."/>
            <person name="Iizumi T."/>
            <person name="Perez-Perez G.I."/>
            <person name="Goldstein E.J."/>
            <person name="Blaser M.J."/>
        </authorList>
    </citation>
    <scope>NUCLEOTIDE SEQUENCE [LARGE SCALE GENOMIC DNA]</scope>
    <source>
        <strain evidence="12 13">NYU-BL-A3</strain>
    </source>
</reference>
<evidence type="ECO:0000256" key="1">
    <source>
        <dbReference type="ARBA" id="ARBA00004496"/>
    </source>
</evidence>
<dbReference type="Proteomes" id="UP000186341">
    <property type="component" value="Unassembled WGS sequence"/>
</dbReference>
<comment type="similarity">
    <text evidence="2 8">Belongs to the heat shock protein 90 family.</text>
</comment>
<dbReference type="Gene3D" id="1.20.120.790">
    <property type="entry name" value="Heat shock protein 90, C-terminal domain"/>
    <property type="match status" value="1"/>
</dbReference>
<keyword evidence="13" id="KW-1185">Reference proteome</keyword>
<evidence type="ECO:0000256" key="9">
    <source>
        <dbReference type="PIRSR" id="PIRSR002583-1"/>
    </source>
</evidence>
<dbReference type="InterPro" id="IPR003594">
    <property type="entry name" value="HATPase_dom"/>
</dbReference>
<dbReference type="InterPro" id="IPR001404">
    <property type="entry name" value="Hsp90_fam"/>
</dbReference>
<dbReference type="GO" id="GO:0051082">
    <property type="term" value="F:unfolded protein binding"/>
    <property type="evidence" value="ECO:0007669"/>
    <property type="project" value="UniProtKB-UniRule"/>
</dbReference>
<feature type="binding site" evidence="9">
    <location>
        <position position="88"/>
    </location>
    <ligand>
        <name>ATP</name>
        <dbReference type="ChEBI" id="CHEBI:30616"/>
    </ligand>
</feature>
<dbReference type="InterPro" id="IPR020575">
    <property type="entry name" value="Hsp90_N"/>
</dbReference>
<protein>
    <recommendedName>
        <fullName evidence="8">Chaperone protein HtpG</fullName>
    </recommendedName>
    <alternativeName>
        <fullName evidence="8">Heat shock protein HtpG</fullName>
    </alternativeName>
    <alternativeName>
        <fullName evidence="8">High temperature protein G</fullName>
    </alternativeName>
</protein>
<proteinExistence type="inferred from homology"/>
<dbReference type="Gene3D" id="3.40.50.11260">
    <property type="match status" value="1"/>
</dbReference>
<feature type="binding site" evidence="9">
    <location>
        <position position="80"/>
    </location>
    <ligand>
        <name>ATP</name>
        <dbReference type="ChEBI" id="CHEBI:30616"/>
    </ligand>
</feature>
<evidence type="ECO:0000256" key="2">
    <source>
        <dbReference type="ARBA" id="ARBA00008239"/>
    </source>
</evidence>
<accession>A0A1U7NFQ2</accession>
<feature type="binding site" evidence="9">
    <location>
        <begin position="95"/>
        <end position="96"/>
    </location>
    <ligand>
        <name>ATP</name>
        <dbReference type="ChEBI" id="CHEBI:30616"/>
    </ligand>
</feature>
<feature type="domain" description="Histidine kinase/HSP90-like ATPase" evidence="11">
    <location>
        <begin position="25"/>
        <end position="180"/>
    </location>
</feature>
<evidence type="ECO:0000256" key="5">
    <source>
        <dbReference type="ARBA" id="ARBA00022840"/>
    </source>
</evidence>
<feature type="binding site" evidence="9">
    <location>
        <position position="170"/>
    </location>
    <ligand>
        <name>ATP</name>
        <dbReference type="ChEBI" id="CHEBI:30616"/>
    </ligand>
</feature>
<dbReference type="GeneID" id="82202962"/>
<keyword evidence="7 8" id="KW-0143">Chaperone</keyword>
<keyword evidence="4 8" id="KW-0547">Nucleotide-binding</keyword>
<dbReference type="FunFam" id="3.30.565.10:FF:000009">
    <property type="entry name" value="Molecular chaperone HtpG"/>
    <property type="match status" value="1"/>
</dbReference>
<dbReference type="EMBL" id="MPJW01000140">
    <property type="protein sequence ID" value="OLU39167.1"/>
    <property type="molecule type" value="Genomic_DNA"/>
</dbReference>
<feature type="binding site" evidence="9">
    <location>
        <position position="36"/>
    </location>
    <ligand>
        <name>ATP</name>
        <dbReference type="ChEBI" id="CHEBI:30616"/>
    </ligand>
</feature>
<dbReference type="NCBIfam" id="NF003555">
    <property type="entry name" value="PRK05218.1"/>
    <property type="match status" value="1"/>
</dbReference>
<dbReference type="InterPro" id="IPR037196">
    <property type="entry name" value="HSP90_C"/>
</dbReference>
<dbReference type="Pfam" id="PF13589">
    <property type="entry name" value="HATPase_c_3"/>
    <property type="match status" value="1"/>
</dbReference>
<dbReference type="GO" id="GO:0140662">
    <property type="term" value="F:ATP-dependent protein folding chaperone"/>
    <property type="evidence" value="ECO:0007669"/>
    <property type="project" value="InterPro"/>
</dbReference>
<comment type="caution">
    <text evidence="8">Lacks conserved residue(s) required for the propagation of feature annotation.</text>
</comment>
<dbReference type="SMART" id="SM00387">
    <property type="entry name" value="HATPase_c"/>
    <property type="match status" value="1"/>
</dbReference>
<name>A0A1U7NFQ2_9FIRM</name>
<feature type="binding site" evidence="9">
    <location>
        <position position="94"/>
    </location>
    <ligand>
        <name>ATP</name>
        <dbReference type="ChEBI" id="CHEBI:30616"/>
    </ligand>
</feature>
<dbReference type="PANTHER" id="PTHR11528">
    <property type="entry name" value="HEAT SHOCK PROTEIN 90 FAMILY MEMBER"/>
    <property type="match status" value="1"/>
</dbReference>
<evidence type="ECO:0000313" key="13">
    <source>
        <dbReference type="Proteomes" id="UP000186341"/>
    </source>
</evidence>
<feature type="binding site" evidence="9">
    <location>
        <position position="32"/>
    </location>
    <ligand>
        <name>ATP</name>
        <dbReference type="ChEBI" id="CHEBI:30616"/>
    </ligand>
</feature>
<evidence type="ECO:0000259" key="11">
    <source>
        <dbReference type="SMART" id="SM00387"/>
    </source>
</evidence>
<comment type="caution">
    <text evidence="12">The sequence shown here is derived from an EMBL/GenBank/DDBJ whole genome shotgun (WGS) entry which is preliminary data.</text>
</comment>
<organism evidence="12 13">
    <name type="scientific">Ileibacterium valens</name>
    <dbReference type="NCBI Taxonomy" id="1862668"/>
    <lineage>
        <taxon>Bacteria</taxon>
        <taxon>Bacillati</taxon>
        <taxon>Bacillota</taxon>
        <taxon>Erysipelotrichia</taxon>
        <taxon>Erysipelotrichales</taxon>
        <taxon>Erysipelotrichaceae</taxon>
        <taxon>Ileibacterium</taxon>
    </lineage>
</organism>
<dbReference type="InterPro" id="IPR020568">
    <property type="entry name" value="Ribosomal_Su5_D2-typ_SF"/>
</dbReference>
<feature type="binding site" evidence="9">
    <location>
        <position position="348"/>
    </location>
    <ligand>
        <name>ATP</name>
        <dbReference type="ChEBI" id="CHEBI:30616"/>
    </ligand>
</feature>
<evidence type="ECO:0000256" key="10">
    <source>
        <dbReference type="SAM" id="Coils"/>
    </source>
</evidence>
<evidence type="ECO:0000256" key="6">
    <source>
        <dbReference type="ARBA" id="ARBA00023016"/>
    </source>
</evidence>
<dbReference type="GO" id="GO:0005524">
    <property type="term" value="F:ATP binding"/>
    <property type="evidence" value="ECO:0007669"/>
    <property type="project" value="UniProtKB-UniRule"/>
</dbReference>
<feature type="region of interest" description="C" evidence="8">
    <location>
        <begin position="559"/>
        <end position="641"/>
    </location>
</feature>
<dbReference type="CDD" id="cd16927">
    <property type="entry name" value="HATPase_Hsp90-like"/>
    <property type="match status" value="1"/>
</dbReference>
<evidence type="ECO:0000256" key="3">
    <source>
        <dbReference type="ARBA" id="ARBA00022490"/>
    </source>
</evidence>
<dbReference type="PROSITE" id="PS00298">
    <property type="entry name" value="HSP90"/>
    <property type="match status" value="1"/>
</dbReference>
<sequence length="641" mass="73784">MAEIKEFKAESKRLLDMMIHSIYTHKEIFLRELISNASDAIDKYYLYALQNGQTPADLGIRIDLDETNRTLTISDNGIGMDEEELEDNLGTIAKSGSSAFKEEMKKKEEAENKEIDIIGQFGVGFYSAFMVADEVTVLSRKAGSEQAYCWKSDGINGYTLEPAEKEGRGTTIILKLKADDDMESYSEYLNSYMISDLVKKYSDYIRYPISMDVETQKMVEGTEDKETPEFETVKESKVLNSMTPLWKKPKSEITQEQFDQFYKEHFVDYRNPLETIFFKVEGNTSFTALLYIPSAIPQGFYTREYKPGLQLYSKGVFIENDCEELLPGYLRFVKGLVDSQDLSLNVSREMLQHDHQLRVIRNRIEKKVLSELSGLLKTDREKYEKFWKNFGLDLKFGVYNAMGRDNEKLENLLLFHSSAEKKPVTLEEYVSSMPEDQKDIYYISGQSIDVMDKMPIVNRLKSKGFQVLLLTEEVDEFVLQTIGAYKEHPFKNAAQGDLDLDTEEEKEALKNQNEEHKELLEFMKESIPGVSQVRLSNRLQDDPVMLVAGEGLSFEMEKVFQTMAAQSGEEMPPMKADRILEINPNNKIWNVLRTEYAVDKNRVKEISQVLYDQACLIEGFPIEDPIEYSRKVVALLSDLNE</sequence>
<comment type="subcellular location">
    <subcellularLocation>
        <location evidence="1 8">Cytoplasm</location>
    </subcellularLocation>
</comment>
<evidence type="ECO:0000256" key="8">
    <source>
        <dbReference type="HAMAP-Rule" id="MF_00505"/>
    </source>
</evidence>
<comment type="subunit">
    <text evidence="8">Homodimer.</text>
</comment>
<dbReference type="PRINTS" id="PR00775">
    <property type="entry name" value="HEATSHOCK90"/>
</dbReference>
<dbReference type="InterPro" id="IPR036890">
    <property type="entry name" value="HATPase_C_sf"/>
</dbReference>
<dbReference type="GO" id="GO:0005737">
    <property type="term" value="C:cytoplasm"/>
    <property type="evidence" value="ECO:0007669"/>
    <property type="project" value="UniProtKB-SubCell"/>
</dbReference>
<dbReference type="OrthoDB" id="9802640at2"/>
<dbReference type="InterPro" id="IPR019805">
    <property type="entry name" value="Heat_shock_protein_90_CS"/>
</dbReference>
<feature type="binding site" evidence="9">
    <location>
        <position position="75"/>
    </location>
    <ligand>
        <name>ATP</name>
        <dbReference type="ChEBI" id="CHEBI:30616"/>
    </ligand>
</feature>
<dbReference type="SUPFAM" id="SSF54211">
    <property type="entry name" value="Ribosomal protein S5 domain 2-like"/>
    <property type="match status" value="1"/>
</dbReference>
<keyword evidence="10" id="KW-0175">Coiled coil</keyword>
<dbReference type="Gene3D" id="3.30.565.10">
    <property type="entry name" value="Histidine kinase-like ATPase, C-terminal domain"/>
    <property type="match status" value="1"/>
</dbReference>
<keyword evidence="3 8" id="KW-0963">Cytoplasm</keyword>
<feature type="coiled-coil region" evidence="10">
    <location>
        <begin position="499"/>
        <end position="526"/>
    </location>
</feature>
<dbReference type="AlphaFoldDB" id="A0A1U7NFQ2"/>
<dbReference type="PIRSF" id="PIRSF002583">
    <property type="entry name" value="Hsp90"/>
    <property type="match status" value="1"/>
</dbReference>
<keyword evidence="5 8" id="KW-0067">ATP-binding</keyword>
<feature type="region of interest" description="A; substrate-binding" evidence="8">
    <location>
        <begin position="1"/>
        <end position="348"/>
    </location>
</feature>
<dbReference type="SUPFAM" id="SSF110942">
    <property type="entry name" value="HSP90 C-terminal domain"/>
    <property type="match status" value="1"/>
</dbReference>
<evidence type="ECO:0000256" key="4">
    <source>
        <dbReference type="ARBA" id="ARBA00022741"/>
    </source>
</evidence>
<dbReference type="SUPFAM" id="SSF55874">
    <property type="entry name" value="ATPase domain of HSP90 chaperone/DNA topoisomerase II/histidine kinase"/>
    <property type="match status" value="1"/>
</dbReference>